<feature type="transmembrane region" description="Helical" evidence="1">
    <location>
        <begin position="20"/>
        <end position="39"/>
    </location>
</feature>
<dbReference type="GO" id="GO:0003676">
    <property type="term" value="F:nucleic acid binding"/>
    <property type="evidence" value="ECO:0007669"/>
    <property type="project" value="InterPro"/>
</dbReference>
<proteinExistence type="predicted"/>
<feature type="non-terminal residue" evidence="3">
    <location>
        <position position="1"/>
    </location>
</feature>
<keyword evidence="4" id="KW-1185">Reference proteome</keyword>
<evidence type="ECO:0000256" key="1">
    <source>
        <dbReference type="SAM" id="Phobius"/>
    </source>
</evidence>
<dbReference type="InterPro" id="IPR012337">
    <property type="entry name" value="RNaseH-like_sf"/>
</dbReference>
<dbReference type="Proteomes" id="UP000257109">
    <property type="component" value="Unassembled WGS sequence"/>
</dbReference>
<feature type="domain" description="Integrase catalytic" evidence="2">
    <location>
        <begin position="417"/>
        <end position="459"/>
    </location>
</feature>
<dbReference type="PANTHER" id="PTHR48475:SF1">
    <property type="entry name" value="RNASE H TYPE-1 DOMAIN-CONTAINING PROTEIN"/>
    <property type="match status" value="1"/>
</dbReference>
<accession>A0A371EBH5</accession>
<dbReference type="PROSITE" id="PS50994">
    <property type="entry name" value="INTEGRASE"/>
    <property type="match status" value="1"/>
</dbReference>
<sequence>MEWNQECQEAFEKFKQYLETPLVLILAVLGKPLILHLTVKMPQERSHLLSQQAIYYLNKKFIDCEQRYLMLERICYTLVWAAKRLRQYMLAHTTWLITNESLQVHLPETSTNRTNCALANGFKAIKGSTLAEQLAHHPLSDYHSFLHKFLDKHIMMVEEIMVFGDSALVIYQLCGEWETCDAKLIFYHNYIMEMSEHFDNITFHYIPRDKNQMVDALKTLSSMLQQAKLAHYQQLDRDKAKVDDKPWYHDIKEYLENGAYFDKRALRRLAASFFLSETILYKRSTDLTLLCCFDDQEAKGIMEEVHEGTFGTHTNGHTLARKILKVGYYWTKIESNYCQRCMKCQVYANNIHVAPSTLHNLTPHGHFLCERAQSIQWAQVHLGGHWLLQKMVEATSYPSVTKSVMVKFIKKDIISHIITNNKKNLNNKMMTELCEQFKIKHHNFMPYRPKMNGAVEAAN</sequence>
<keyword evidence="1" id="KW-0472">Membrane</keyword>
<dbReference type="InterPro" id="IPR036397">
    <property type="entry name" value="RNaseH_sf"/>
</dbReference>
<reference evidence="3" key="1">
    <citation type="submission" date="2018-05" db="EMBL/GenBank/DDBJ databases">
        <title>Draft genome of Mucuna pruriens seed.</title>
        <authorList>
            <person name="Nnadi N.E."/>
            <person name="Vos R."/>
            <person name="Hasami M.H."/>
            <person name="Devisetty U.K."/>
            <person name="Aguiy J.C."/>
        </authorList>
    </citation>
    <scope>NUCLEOTIDE SEQUENCE [LARGE SCALE GENOMIC DNA]</scope>
    <source>
        <strain evidence="3">JCA_2017</strain>
    </source>
</reference>
<dbReference type="AlphaFoldDB" id="A0A371EBH5"/>
<keyword evidence="1" id="KW-1133">Transmembrane helix</keyword>
<dbReference type="OrthoDB" id="2016337at2759"/>
<evidence type="ECO:0000313" key="4">
    <source>
        <dbReference type="Proteomes" id="UP000257109"/>
    </source>
</evidence>
<dbReference type="Gene3D" id="3.30.420.10">
    <property type="entry name" value="Ribonuclease H-like superfamily/Ribonuclease H"/>
    <property type="match status" value="2"/>
</dbReference>
<dbReference type="PANTHER" id="PTHR48475">
    <property type="entry name" value="RIBONUCLEASE H"/>
    <property type="match status" value="1"/>
</dbReference>
<organism evidence="3 4">
    <name type="scientific">Mucuna pruriens</name>
    <name type="common">Velvet bean</name>
    <name type="synonym">Dolichos pruriens</name>
    <dbReference type="NCBI Taxonomy" id="157652"/>
    <lineage>
        <taxon>Eukaryota</taxon>
        <taxon>Viridiplantae</taxon>
        <taxon>Streptophyta</taxon>
        <taxon>Embryophyta</taxon>
        <taxon>Tracheophyta</taxon>
        <taxon>Spermatophyta</taxon>
        <taxon>Magnoliopsida</taxon>
        <taxon>eudicotyledons</taxon>
        <taxon>Gunneridae</taxon>
        <taxon>Pentapetalae</taxon>
        <taxon>rosids</taxon>
        <taxon>fabids</taxon>
        <taxon>Fabales</taxon>
        <taxon>Fabaceae</taxon>
        <taxon>Papilionoideae</taxon>
        <taxon>50 kb inversion clade</taxon>
        <taxon>NPAAA clade</taxon>
        <taxon>indigoferoid/millettioid clade</taxon>
        <taxon>Phaseoleae</taxon>
        <taxon>Mucuna</taxon>
    </lineage>
</organism>
<gene>
    <name evidence="3" type="ORF">CR513_58202</name>
</gene>
<evidence type="ECO:0000313" key="3">
    <source>
        <dbReference type="EMBL" id="RDX63373.1"/>
    </source>
</evidence>
<dbReference type="Pfam" id="PF17919">
    <property type="entry name" value="RT_RNaseH_2"/>
    <property type="match status" value="1"/>
</dbReference>
<name>A0A371EBH5_MUCPR</name>
<dbReference type="InterPro" id="IPR043502">
    <property type="entry name" value="DNA/RNA_pol_sf"/>
</dbReference>
<comment type="caution">
    <text evidence="3">The sequence shown here is derived from an EMBL/GenBank/DDBJ whole genome shotgun (WGS) entry which is preliminary data.</text>
</comment>
<dbReference type="GO" id="GO:0015074">
    <property type="term" value="P:DNA integration"/>
    <property type="evidence" value="ECO:0007669"/>
    <property type="project" value="InterPro"/>
</dbReference>
<evidence type="ECO:0000259" key="2">
    <source>
        <dbReference type="PROSITE" id="PS50994"/>
    </source>
</evidence>
<dbReference type="Pfam" id="PF13456">
    <property type="entry name" value="RVT_3"/>
    <property type="match status" value="1"/>
</dbReference>
<dbReference type="Gene3D" id="1.10.340.70">
    <property type="match status" value="1"/>
</dbReference>
<dbReference type="GO" id="GO:0004523">
    <property type="term" value="F:RNA-DNA hybrid ribonuclease activity"/>
    <property type="evidence" value="ECO:0007669"/>
    <property type="project" value="InterPro"/>
</dbReference>
<dbReference type="EMBL" id="QJKJ01014933">
    <property type="protein sequence ID" value="RDX63373.1"/>
    <property type="molecule type" value="Genomic_DNA"/>
</dbReference>
<dbReference type="InterPro" id="IPR002156">
    <property type="entry name" value="RNaseH_domain"/>
</dbReference>
<keyword evidence="1" id="KW-0812">Transmembrane</keyword>
<dbReference type="InterPro" id="IPR041577">
    <property type="entry name" value="RT_RNaseH_2"/>
</dbReference>
<dbReference type="SUPFAM" id="SSF56672">
    <property type="entry name" value="DNA/RNA polymerases"/>
    <property type="match status" value="1"/>
</dbReference>
<dbReference type="InterPro" id="IPR001584">
    <property type="entry name" value="Integrase_cat-core"/>
</dbReference>
<dbReference type="SUPFAM" id="SSF53098">
    <property type="entry name" value="Ribonuclease H-like"/>
    <property type="match status" value="2"/>
</dbReference>
<protein>
    <recommendedName>
        <fullName evidence="2">Integrase catalytic domain-containing protein</fullName>
    </recommendedName>
</protein>